<dbReference type="EMBL" id="JAWJAY010000393">
    <property type="protein sequence ID" value="MDV2887727.1"/>
    <property type="molecule type" value="Genomic_DNA"/>
</dbReference>
<feature type="transmembrane region" description="Helical" evidence="1">
    <location>
        <begin position="38"/>
        <end position="61"/>
    </location>
</feature>
<organism evidence="2 3">
    <name type="scientific">Alkalihalophilus pseudofirmus</name>
    <name type="common">Bacillus pseudofirmus</name>
    <dbReference type="NCBI Taxonomy" id="79885"/>
    <lineage>
        <taxon>Bacteria</taxon>
        <taxon>Bacillati</taxon>
        <taxon>Bacillota</taxon>
        <taxon>Bacilli</taxon>
        <taxon>Bacillales</taxon>
        <taxon>Bacillaceae</taxon>
        <taxon>Alkalihalophilus</taxon>
    </lineage>
</organism>
<evidence type="ECO:0000256" key="1">
    <source>
        <dbReference type="SAM" id="Phobius"/>
    </source>
</evidence>
<evidence type="ECO:0000313" key="2">
    <source>
        <dbReference type="EMBL" id="MDV2887727.1"/>
    </source>
</evidence>
<proteinExistence type="predicted"/>
<dbReference type="AlphaFoldDB" id="A0AAJ2U5A6"/>
<accession>A0AAJ2U5A6</accession>
<protein>
    <submittedName>
        <fullName evidence="2">SPFH domain-containing protein</fullName>
    </submittedName>
</protein>
<name>A0AAJ2U5A6_ALKPS</name>
<keyword evidence="1" id="KW-0472">Membrane</keyword>
<gene>
    <name evidence="2" type="ORF">RYX45_21390</name>
</gene>
<reference evidence="2" key="1">
    <citation type="submission" date="2023-10" db="EMBL/GenBank/DDBJ databases">
        <title>Screening of Alkalihalophilus pseudofirmusBZ-TG-HK211 and Its Alleviation of Salt Stress on Rapeseed Growth.</title>
        <authorList>
            <person name="Zhao B."/>
            <person name="Guo T."/>
        </authorList>
    </citation>
    <scope>NUCLEOTIDE SEQUENCE</scope>
    <source>
        <strain evidence="2">BZ-TG-HK211</strain>
    </source>
</reference>
<keyword evidence="1" id="KW-0812">Transmembrane</keyword>
<sequence>MKEKDMFKVNGFLGIVLFLLLGAATVLAIIQFDSNGNYLLLVLGILCGLVMFLLLTGLTIVQPN</sequence>
<comment type="caution">
    <text evidence="2">The sequence shown here is derived from an EMBL/GenBank/DDBJ whole genome shotgun (WGS) entry which is preliminary data.</text>
</comment>
<dbReference type="Proteomes" id="UP001285636">
    <property type="component" value="Unassembled WGS sequence"/>
</dbReference>
<evidence type="ECO:0000313" key="3">
    <source>
        <dbReference type="Proteomes" id="UP001285636"/>
    </source>
</evidence>
<keyword evidence="1" id="KW-1133">Transmembrane helix</keyword>
<feature type="non-terminal residue" evidence="2">
    <location>
        <position position="64"/>
    </location>
</feature>